<evidence type="ECO:0000259" key="1">
    <source>
        <dbReference type="Pfam" id="PF26343"/>
    </source>
</evidence>
<dbReference type="RefSeq" id="WP_101670954.1">
    <property type="nucleotide sequence ID" value="NZ_NMYC01000001.1"/>
</dbReference>
<dbReference type="SUPFAM" id="SSF88723">
    <property type="entry name" value="PIN domain-like"/>
    <property type="match status" value="1"/>
</dbReference>
<keyword evidence="3" id="KW-1185">Reference proteome</keyword>
<evidence type="ECO:0000313" key="2">
    <source>
        <dbReference type="EMBL" id="PLS28224.1"/>
    </source>
</evidence>
<comment type="caution">
    <text evidence="2">The sequence shown here is derived from an EMBL/GenBank/DDBJ whole genome shotgun (WGS) entry which is preliminary data.</text>
</comment>
<dbReference type="InterPro" id="IPR029060">
    <property type="entry name" value="PIN-like_dom_sf"/>
</dbReference>
<dbReference type="Proteomes" id="UP000234935">
    <property type="component" value="Unassembled WGS sequence"/>
</dbReference>
<gene>
    <name evidence="2" type="ORF">CGZ88_0386</name>
</gene>
<sequence>MGFPVFFDTCTLYGEIVNDVILRLAEELLFVPYWSSGVLEELERNLALRIGEGRAKKRIDAMCSAFPDATVTGYDSLIEDMTCDAKDRHVLAATAYSPAETLVTFNLKDFPLQSVQAVGVELKHPDDFLQDALDLDPGRVSRACYAALLSNRLYPQTPVDYANMLSRSALPNFANSLLPLLETLHESC</sequence>
<dbReference type="AlphaFoldDB" id="A0A2N5J1Y4"/>
<dbReference type="InterPro" id="IPR058652">
    <property type="entry name" value="VapC50_C"/>
</dbReference>
<evidence type="ECO:0000313" key="3">
    <source>
        <dbReference type="Proteomes" id="UP000234935"/>
    </source>
</evidence>
<accession>A0A2N5J1Y4</accession>
<organism evidence="2 3">
    <name type="scientific">Bifidobacterium anseris</name>
    <dbReference type="NCBI Taxonomy" id="2020963"/>
    <lineage>
        <taxon>Bacteria</taxon>
        <taxon>Bacillati</taxon>
        <taxon>Actinomycetota</taxon>
        <taxon>Actinomycetes</taxon>
        <taxon>Bifidobacteriales</taxon>
        <taxon>Bifidobacteriaceae</taxon>
        <taxon>Bifidobacterium</taxon>
    </lineage>
</organism>
<protein>
    <submittedName>
        <fullName evidence="2">Toxin-antitoxin system, toxin component, PIN family</fullName>
    </submittedName>
</protein>
<dbReference type="OrthoDB" id="113459at2"/>
<proteinExistence type="predicted"/>
<feature type="domain" description="VapC50 C-terminal" evidence="1">
    <location>
        <begin position="125"/>
        <end position="177"/>
    </location>
</feature>
<dbReference type="EMBL" id="NMYC01000001">
    <property type="protein sequence ID" value="PLS28224.1"/>
    <property type="molecule type" value="Genomic_DNA"/>
</dbReference>
<reference evidence="2 3" key="1">
    <citation type="submission" date="2017-07" db="EMBL/GenBank/DDBJ databases">
        <title>Bifidobacterium novel species.</title>
        <authorList>
            <person name="Lugli G.A."/>
            <person name="Milani C."/>
            <person name="Duranti S."/>
            <person name="Mangifesta M."/>
        </authorList>
    </citation>
    <scope>NUCLEOTIDE SEQUENCE [LARGE SCALE GENOMIC DNA]</scope>
    <source>
        <strain evidence="3">Goo31D</strain>
    </source>
</reference>
<dbReference type="Pfam" id="PF26343">
    <property type="entry name" value="VapC50_C"/>
    <property type="match status" value="1"/>
</dbReference>
<name>A0A2N5J1Y4_9BIFI</name>